<feature type="domain" description="SIS" evidence="9">
    <location>
        <begin position="433"/>
        <end position="569"/>
    </location>
</feature>
<dbReference type="GO" id="GO:0006047">
    <property type="term" value="P:UDP-N-acetylglucosamine metabolic process"/>
    <property type="evidence" value="ECO:0007669"/>
    <property type="project" value="TreeGrafter"/>
</dbReference>
<evidence type="ECO:0000256" key="5">
    <source>
        <dbReference type="ARBA" id="ARBA00022679"/>
    </source>
</evidence>
<dbReference type="InterPro" id="IPR029055">
    <property type="entry name" value="Ntn_hydrolases_N"/>
</dbReference>
<dbReference type="GO" id="GO:0006487">
    <property type="term" value="P:protein N-linked glycosylation"/>
    <property type="evidence" value="ECO:0007669"/>
    <property type="project" value="TreeGrafter"/>
</dbReference>
<dbReference type="SUPFAM" id="SSF56235">
    <property type="entry name" value="N-terminal nucleophile aminohydrolases (Ntn hydrolases)"/>
    <property type="match status" value="1"/>
</dbReference>
<dbReference type="PROSITE" id="PS51278">
    <property type="entry name" value="GATASE_TYPE_2"/>
    <property type="match status" value="1"/>
</dbReference>
<protein>
    <recommendedName>
        <fullName evidence="3">Glutamine--fructose-6-phosphate aminotransferase [isomerizing]</fullName>
        <ecNumber evidence="2">2.6.1.16</ecNumber>
    </recommendedName>
</protein>
<dbReference type="NCBIfam" id="TIGR01135">
    <property type="entry name" value="glmS"/>
    <property type="match status" value="1"/>
</dbReference>
<dbReference type="InterPro" id="IPR047084">
    <property type="entry name" value="GFAT_N"/>
</dbReference>
<dbReference type="Pfam" id="PF13522">
    <property type="entry name" value="GATase_6"/>
    <property type="match status" value="1"/>
</dbReference>
<organism evidence="10 11">
    <name type="scientific">Candidatus Daviesbacteria bacterium GW2011_GWB1_36_5</name>
    <dbReference type="NCBI Taxonomy" id="1618426"/>
    <lineage>
        <taxon>Bacteria</taxon>
        <taxon>Candidatus Daviesiibacteriota</taxon>
    </lineage>
</organism>
<evidence type="ECO:0000313" key="10">
    <source>
        <dbReference type="EMBL" id="KKQ09182.1"/>
    </source>
</evidence>
<dbReference type="Gene3D" id="3.40.50.10490">
    <property type="entry name" value="Glucose-6-phosphate isomerase like protein, domain 1"/>
    <property type="match status" value="2"/>
</dbReference>
<dbReference type="PANTHER" id="PTHR10937:SF0">
    <property type="entry name" value="GLUTAMINE--FRUCTOSE-6-PHOSPHATE TRANSAMINASE (ISOMERIZING)"/>
    <property type="match status" value="1"/>
</dbReference>
<evidence type="ECO:0000256" key="7">
    <source>
        <dbReference type="ARBA" id="ARBA00022962"/>
    </source>
</evidence>
<name>A0A0G0EUD4_9BACT</name>
<keyword evidence="4 10" id="KW-0032">Aminotransferase</keyword>
<dbReference type="EMBL" id="LBSA01000016">
    <property type="protein sequence ID" value="KKQ09182.1"/>
    <property type="molecule type" value="Genomic_DNA"/>
</dbReference>
<dbReference type="PROSITE" id="PS51464">
    <property type="entry name" value="SIS"/>
    <property type="match status" value="2"/>
</dbReference>
<dbReference type="GO" id="GO:0097367">
    <property type="term" value="F:carbohydrate derivative binding"/>
    <property type="evidence" value="ECO:0007669"/>
    <property type="project" value="InterPro"/>
</dbReference>
<evidence type="ECO:0000313" key="11">
    <source>
        <dbReference type="Proteomes" id="UP000034492"/>
    </source>
</evidence>
<dbReference type="GO" id="GO:0004360">
    <property type="term" value="F:glutamine-fructose-6-phosphate transaminase (isomerizing) activity"/>
    <property type="evidence" value="ECO:0007669"/>
    <property type="project" value="UniProtKB-EC"/>
</dbReference>
<feature type="domain" description="SIS" evidence="9">
    <location>
        <begin position="269"/>
        <end position="407"/>
    </location>
</feature>
<dbReference type="GO" id="GO:0006002">
    <property type="term" value="P:fructose 6-phosphate metabolic process"/>
    <property type="evidence" value="ECO:0007669"/>
    <property type="project" value="TreeGrafter"/>
</dbReference>
<comment type="catalytic activity">
    <reaction evidence="1">
        <text>D-fructose 6-phosphate + L-glutamine = D-glucosamine 6-phosphate + L-glutamate</text>
        <dbReference type="Rhea" id="RHEA:13237"/>
        <dbReference type="ChEBI" id="CHEBI:29985"/>
        <dbReference type="ChEBI" id="CHEBI:58359"/>
        <dbReference type="ChEBI" id="CHEBI:58725"/>
        <dbReference type="ChEBI" id="CHEBI:61527"/>
        <dbReference type="EC" id="2.6.1.16"/>
    </reaction>
</comment>
<dbReference type="InterPro" id="IPR035490">
    <property type="entry name" value="GlmS/FrlB_SIS"/>
</dbReference>
<evidence type="ECO:0000256" key="2">
    <source>
        <dbReference type="ARBA" id="ARBA00012916"/>
    </source>
</evidence>
<sequence length="579" mass="63374">MCGIFGIIGSDSDAPLKVFSGLKDIEYRGYDSWGIAFPNGKNFKVIKKTGFLPNHYSLPPSPLSLGHTRWATHGGVTQENAHPHSDCTGKVVLVHNGIVENYLDFKKSLTSHKFKSETDSEVMVHLIEDELKRTKEFKTAVANVFNKLDGLNAIVVADGKEIVAAKIGSPLVIGKNKDGFLLASDPNALLLHTNKLLFLEDNQMAVLNKKIELFSLPKMQKITPRFKTVDWKHTKSDLGKYPHFMLKEINEQPEVLKRVLKNTAEIKEVSDLIKKAQGTYLIGCGTAAYACIAGTYLFSKYAKFHVNFAAGSEFNFSQDFLNDKSLLIAISQSGESIDVVEPVTSAKAKGTKVVSLVNVLGSTLFRMSHKPVLLNAGVEKGVASTKAFISMVAHMILLSLSMVGKQTEAKKIILDSAKEIERILKKSSEIKKLADEIKKSKNIYVLGRGLNYPIALESALKIKEISYIHAEGFAGGELKHGVIALIEKDTPVIVYVPEDETKGSILANAMEVKARGAYVIGAAAQNNPIFDFYFEVKDVGASSILPSVVFAQLLAYHLSTGLGLNPDKPRNLAKSVVVR</sequence>
<dbReference type="CDD" id="cd05008">
    <property type="entry name" value="SIS_GlmS_GlmD_1"/>
    <property type="match status" value="1"/>
</dbReference>
<comment type="caution">
    <text evidence="10">The sequence shown here is derived from an EMBL/GenBank/DDBJ whole genome shotgun (WGS) entry which is preliminary data.</text>
</comment>
<dbReference type="InterPro" id="IPR035466">
    <property type="entry name" value="GlmS/AgaS_SIS"/>
</dbReference>
<proteinExistence type="predicted"/>
<evidence type="ECO:0000256" key="4">
    <source>
        <dbReference type="ARBA" id="ARBA00022576"/>
    </source>
</evidence>
<dbReference type="SUPFAM" id="SSF53697">
    <property type="entry name" value="SIS domain"/>
    <property type="match status" value="1"/>
</dbReference>
<keyword evidence="7" id="KW-0315">Glutamine amidotransferase</keyword>
<dbReference type="InterPro" id="IPR005855">
    <property type="entry name" value="GFAT"/>
</dbReference>
<keyword evidence="6" id="KW-0677">Repeat</keyword>
<feature type="domain" description="Glutamine amidotransferase type-2" evidence="8">
    <location>
        <begin position="2"/>
        <end position="210"/>
    </location>
</feature>
<dbReference type="EC" id="2.6.1.16" evidence="2"/>
<dbReference type="Pfam" id="PF01380">
    <property type="entry name" value="SIS"/>
    <property type="match status" value="2"/>
</dbReference>
<evidence type="ECO:0000256" key="6">
    <source>
        <dbReference type="ARBA" id="ARBA00022737"/>
    </source>
</evidence>
<evidence type="ECO:0000259" key="8">
    <source>
        <dbReference type="PROSITE" id="PS51278"/>
    </source>
</evidence>
<evidence type="ECO:0000256" key="1">
    <source>
        <dbReference type="ARBA" id="ARBA00001031"/>
    </source>
</evidence>
<evidence type="ECO:0000259" key="9">
    <source>
        <dbReference type="PROSITE" id="PS51464"/>
    </source>
</evidence>
<dbReference type="Proteomes" id="UP000034492">
    <property type="component" value="Unassembled WGS sequence"/>
</dbReference>
<dbReference type="AlphaFoldDB" id="A0A0G0EUD4"/>
<dbReference type="Gene3D" id="3.60.20.10">
    <property type="entry name" value="Glutamine Phosphoribosylpyrophosphate, subunit 1, domain 1"/>
    <property type="match status" value="1"/>
</dbReference>
<dbReference type="InterPro" id="IPR017932">
    <property type="entry name" value="GATase_2_dom"/>
</dbReference>
<keyword evidence="5 10" id="KW-0808">Transferase</keyword>
<dbReference type="CDD" id="cd00714">
    <property type="entry name" value="GFAT"/>
    <property type="match status" value="1"/>
</dbReference>
<dbReference type="PANTHER" id="PTHR10937">
    <property type="entry name" value="GLUCOSAMINE--FRUCTOSE-6-PHOSPHATE AMINOTRANSFERASE, ISOMERIZING"/>
    <property type="match status" value="1"/>
</dbReference>
<dbReference type="InterPro" id="IPR001347">
    <property type="entry name" value="SIS_dom"/>
</dbReference>
<dbReference type="NCBIfam" id="NF001484">
    <property type="entry name" value="PRK00331.1"/>
    <property type="match status" value="1"/>
</dbReference>
<dbReference type="PATRIC" id="fig|1618426.3.peg.591"/>
<reference evidence="10 11" key="1">
    <citation type="journal article" date="2015" name="Nature">
        <title>rRNA introns, odd ribosomes, and small enigmatic genomes across a large radiation of phyla.</title>
        <authorList>
            <person name="Brown C.T."/>
            <person name="Hug L.A."/>
            <person name="Thomas B.C."/>
            <person name="Sharon I."/>
            <person name="Castelle C.J."/>
            <person name="Singh A."/>
            <person name="Wilkins M.J."/>
            <person name="Williams K.H."/>
            <person name="Banfield J.F."/>
        </authorList>
    </citation>
    <scope>NUCLEOTIDE SEQUENCE [LARGE SCALE GENOMIC DNA]</scope>
</reference>
<dbReference type="InterPro" id="IPR046348">
    <property type="entry name" value="SIS_dom_sf"/>
</dbReference>
<accession>A0A0G0EUD4</accession>
<dbReference type="CDD" id="cd05009">
    <property type="entry name" value="SIS_GlmS_GlmD_2"/>
    <property type="match status" value="1"/>
</dbReference>
<evidence type="ECO:0000256" key="3">
    <source>
        <dbReference type="ARBA" id="ARBA00016090"/>
    </source>
</evidence>
<gene>
    <name evidence="10" type="ORF">US19_C0016G0005</name>
</gene>